<protein>
    <recommendedName>
        <fullName evidence="3">Universal stress protein</fullName>
    </recommendedName>
</protein>
<reference evidence="1" key="1">
    <citation type="submission" date="2019-02" db="EMBL/GenBank/DDBJ databases">
        <authorList>
            <person name="Li S.-H."/>
        </authorList>
    </citation>
    <scope>NUCLEOTIDE SEQUENCE</scope>
    <source>
        <strain evidence="1">IMCC14734</strain>
    </source>
</reference>
<comment type="caution">
    <text evidence="1">The sequence shown here is derived from an EMBL/GenBank/DDBJ whole genome shotgun (WGS) entry which is preliminary data.</text>
</comment>
<evidence type="ECO:0008006" key="3">
    <source>
        <dbReference type="Google" id="ProtNLM"/>
    </source>
</evidence>
<sequence length="253" mass="27403">MIEKPDKQTREDASAEVLVVVDTHCQWLVPVELAVTFAAARSASLRGIFVDDAQLQRVAELPFAREVTLLGAQPRALGQKQLSRSMLDVSQRFQRLLSERAQPLAVAYSFAMVSDRQQALAMALSQGADLLIIGQPRVLPLPTSRPLRVLLLPAASGDLLSALAVLLDLEPDRPAEVLVVEAQRGDSCGEQLACLRQRFAFMHTREADAEALHGLLNATGQNSLDYVLVARLAPAELLAQVLNLASCPILVTA</sequence>
<name>A0ABT3TEG0_9GAMM</name>
<accession>A0ABT3TEG0</accession>
<dbReference type="Proteomes" id="UP001143362">
    <property type="component" value="Unassembled WGS sequence"/>
</dbReference>
<proteinExistence type="predicted"/>
<dbReference type="EMBL" id="SHNN01000001">
    <property type="protein sequence ID" value="MCX2980210.1"/>
    <property type="molecule type" value="Genomic_DNA"/>
</dbReference>
<evidence type="ECO:0000313" key="1">
    <source>
        <dbReference type="EMBL" id="MCX2980210.1"/>
    </source>
</evidence>
<organism evidence="1 2">
    <name type="scientific">Candidatus Litorirhabdus singularis</name>
    <dbReference type="NCBI Taxonomy" id="2518993"/>
    <lineage>
        <taxon>Bacteria</taxon>
        <taxon>Pseudomonadati</taxon>
        <taxon>Pseudomonadota</taxon>
        <taxon>Gammaproteobacteria</taxon>
        <taxon>Cellvibrionales</taxon>
        <taxon>Halieaceae</taxon>
        <taxon>Candidatus Litorirhabdus</taxon>
    </lineage>
</organism>
<evidence type="ECO:0000313" key="2">
    <source>
        <dbReference type="Proteomes" id="UP001143362"/>
    </source>
</evidence>
<gene>
    <name evidence="1" type="ORF">EYC98_04930</name>
</gene>
<keyword evidence="2" id="KW-1185">Reference proteome</keyword>